<dbReference type="InterPro" id="IPR001155">
    <property type="entry name" value="OxRdtase_FMN_N"/>
</dbReference>
<evidence type="ECO:0000256" key="7">
    <source>
        <dbReference type="ARBA" id="ARBA00023002"/>
    </source>
</evidence>
<evidence type="ECO:0000259" key="11">
    <source>
        <dbReference type="Pfam" id="PF00724"/>
    </source>
</evidence>
<evidence type="ECO:0000256" key="1">
    <source>
        <dbReference type="ARBA" id="ARBA00001917"/>
    </source>
</evidence>
<proteinExistence type="inferred from homology"/>
<dbReference type="SUPFAM" id="SSF51971">
    <property type="entry name" value="Nucleotide-binding domain"/>
    <property type="match status" value="1"/>
</dbReference>
<name>A0ABP4UY40_9ACTN</name>
<dbReference type="InterPro" id="IPR023753">
    <property type="entry name" value="FAD/NAD-binding_dom"/>
</dbReference>
<keyword evidence="8" id="KW-0408">Iron</keyword>
<feature type="region of interest" description="Disordered" evidence="10">
    <location>
        <begin position="1"/>
        <end position="23"/>
    </location>
</feature>
<dbReference type="InterPro" id="IPR051793">
    <property type="entry name" value="NADH:flavin_oxidoreductase"/>
</dbReference>
<comment type="cofactor">
    <cofactor evidence="2">
        <name>[4Fe-4S] cluster</name>
        <dbReference type="ChEBI" id="CHEBI:49883"/>
    </cofactor>
</comment>
<accession>A0ABP4UY40</accession>
<feature type="domain" description="NADH:flavin oxidoreductase/NADH oxidase N-terminal" evidence="11">
    <location>
        <begin position="22"/>
        <end position="346"/>
    </location>
</feature>
<dbReference type="Pfam" id="PF07992">
    <property type="entry name" value="Pyr_redox_2"/>
    <property type="match status" value="1"/>
</dbReference>
<evidence type="ECO:0000313" key="13">
    <source>
        <dbReference type="EMBL" id="GAA1713670.1"/>
    </source>
</evidence>
<dbReference type="Pfam" id="PF00724">
    <property type="entry name" value="Oxidored_FMN"/>
    <property type="match status" value="1"/>
</dbReference>
<evidence type="ECO:0000256" key="9">
    <source>
        <dbReference type="ARBA" id="ARBA00023014"/>
    </source>
</evidence>
<evidence type="ECO:0000256" key="8">
    <source>
        <dbReference type="ARBA" id="ARBA00023004"/>
    </source>
</evidence>
<keyword evidence="9" id="KW-0411">Iron-sulfur</keyword>
<organism evidence="13 14">
    <name type="scientific">Dietzia cercidiphylli</name>
    <dbReference type="NCBI Taxonomy" id="498199"/>
    <lineage>
        <taxon>Bacteria</taxon>
        <taxon>Bacillati</taxon>
        <taxon>Actinomycetota</taxon>
        <taxon>Actinomycetes</taxon>
        <taxon>Mycobacteriales</taxon>
        <taxon>Dietziaceae</taxon>
        <taxon>Dietzia</taxon>
    </lineage>
</organism>
<gene>
    <name evidence="13" type="ORF">GCM10009831_24180</name>
</gene>
<sequence>MGKVVSGQGTMGPMSSSHPHLTSPLVVGPLTLRNRVVMGSMHTGLEDRSKHLPELTAYFAERARGGTAMMVTGGFSPDVEGWLLPAGSMMASRRMADKHRGLTDAVHAEGSHILLQLLHAGRYGYQPFVRSASSTKSPISMFKARALSSRGVERTIDHWVRAARLARRAGYDGVEIMGSEGYLINQFLAARTNQRTDSWGGTASKRMRFPEEIVRRVRAEVGPDFLIQYRISVLDLVTDGQTWDETAELAQRLEAAGVDVFNTGIGWHEARIPTIVTSVPRAAFVDLAARLKQTVGVPVIASNRINTPDVAEQILASGQADLVSMARPLLADAAFAAKVAEGRADEINICIACNQACLDHTFANKRASCLVNPRAGRETELVLTVAPSRRRVAVVGAGPAGLACAEAAASRGLAVEVFEAEDEIGGQFRYAMRVPGKEEFAASLAYFSRRLDVLGVPVHLGRRAAASDLAGFDHVVVATGVRPRELDLPGADHPMVMTYPELLTGTRRPGRRVAVIGAGGIGVDVSGFLLAGGPGLDLDGRRAHGHSTDVEAWKRHWGVTDPAVDRAGLGTAVLDDPAHEVHLLQRKTTSIGKGLGKTTGWVHRAELKSGGVQQYTGVTYEKIDDDGLHILDAEGAHQVVPVDSVVVCAGQESVRDLADELAGPGAAAGSRVHVIGGADVAAELDAKRAIKQGVELAATL</sequence>
<evidence type="ECO:0000256" key="10">
    <source>
        <dbReference type="SAM" id="MobiDB-lite"/>
    </source>
</evidence>
<dbReference type="Proteomes" id="UP001500383">
    <property type="component" value="Unassembled WGS sequence"/>
</dbReference>
<feature type="domain" description="FAD/NAD(P)-binding" evidence="12">
    <location>
        <begin position="391"/>
        <end position="660"/>
    </location>
</feature>
<evidence type="ECO:0000256" key="5">
    <source>
        <dbReference type="ARBA" id="ARBA00022643"/>
    </source>
</evidence>
<dbReference type="Gene3D" id="3.40.50.720">
    <property type="entry name" value="NAD(P)-binding Rossmann-like Domain"/>
    <property type="match status" value="1"/>
</dbReference>
<dbReference type="PRINTS" id="PR00419">
    <property type="entry name" value="ADXRDTASE"/>
</dbReference>
<evidence type="ECO:0000256" key="2">
    <source>
        <dbReference type="ARBA" id="ARBA00001966"/>
    </source>
</evidence>
<evidence type="ECO:0000256" key="4">
    <source>
        <dbReference type="ARBA" id="ARBA00022630"/>
    </source>
</evidence>
<dbReference type="InterPro" id="IPR013785">
    <property type="entry name" value="Aldolase_TIM"/>
</dbReference>
<comment type="caution">
    <text evidence="13">The sequence shown here is derived from an EMBL/GenBank/DDBJ whole genome shotgun (WGS) entry which is preliminary data.</text>
</comment>
<dbReference type="SUPFAM" id="SSF51905">
    <property type="entry name" value="FAD/NAD(P)-binding domain"/>
    <property type="match status" value="1"/>
</dbReference>
<keyword evidence="14" id="KW-1185">Reference proteome</keyword>
<reference evidence="14" key="1">
    <citation type="journal article" date="2019" name="Int. J. Syst. Evol. Microbiol.">
        <title>The Global Catalogue of Microorganisms (GCM) 10K type strain sequencing project: providing services to taxonomists for standard genome sequencing and annotation.</title>
        <authorList>
            <consortium name="The Broad Institute Genomics Platform"/>
            <consortium name="The Broad Institute Genome Sequencing Center for Infectious Disease"/>
            <person name="Wu L."/>
            <person name="Ma J."/>
        </authorList>
    </citation>
    <scope>NUCLEOTIDE SEQUENCE [LARGE SCALE GENOMIC DNA]</scope>
    <source>
        <strain evidence="14">JCM 16002</strain>
    </source>
</reference>
<keyword evidence="7" id="KW-0560">Oxidoreductase</keyword>
<dbReference type="EMBL" id="BAAAQG010000011">
    <property type="protein sequence ID" value="GAA1713670.1"/>
    <property type="molecule type" value="Genomic_DNA"/>
</dbReference>
<evidence type="ECO:0000256" key="6">
    <source>
        <dbReference type="ARBA" id="ARBA00022723"/>
    </source>
</evidence>
<dbReference type="PANTHER" id="PTHR42917">
    <property type="entry name" value="2,4-DIENOYL-COA REDUCTASE"/>
    <property type="match status" value="1"/>
</dbReference>
<comment type="cofactor">
    <cofactor evidence="1">
        <name>FMN</name>
        <dbReference type="ChEBI" id="CHEBI:58210"/>
    </cofactor>
</comment>
<dbReference type="SUPFAM" id="SSF51395">
    <property type="entry name" value="FMN-linked oxidoreductases"/>
    <property type="match status" value="1"/>
</dbReference>
<evidence type="ECO:0000313" key="14">
    <source>
        <dbReference type="Proteomes" id="UP001500383"/>
    </source>
</evidence>
<dbReference type="Gene3D" id="3.20.20.70">
    <property type="entry name" value="Aldolase class I"/>
    <property type="match status" value="1"/>
</dbReference>
<evidence type="ECO:0000259" key="12">
    <source>
        <dbReference type="Pfam" id="PF07992"/>
    </source>
</evidence>
<dbReference type="PANTHER" id="PTHR42917:SF2">
    <property type="entry name" value="2,4-DIENOYL-COA REDUCTASE [(2E)-ENOYL-COA-PRODUCING]"/>
    <property type="match status" value="1"/>
</dbReference>
<dbReference type="InterPro" id="IPR036188">
    <property type="entry name" value="FAD/NAD-bd_sf"/>
</dbReference>
<comment type="similarity">
    <text evidence="3">In the N-terminal section; belongs to the NADH:flavin oxidoreductase/NADH oxidase family.</text>
</comment>
<keyword evidence="4" id="KW-0285">Flavoprotein</keyword>
<protein>
    <submittedName>
        <fullName evidence="13">NADPH-dependent 2,4-dienoyl-CoA reductase</fullName>
    </submittedName>
</protein>
<dbReference type="Gene3D" id="3.50.50.60">
    <property type="entry name" value="FAD/NAD(P)-binding domain"/>
    <property type="match status" value="1"/>
</dbReference>
<keyword evidence="5" id="KW-0288">FMN</keyword>
<dbReference type="CDD" id="cd02930">
    <property type="entry name" value="DCR_FMN"/>
    <property type="match status" value="1"/>
</dbReference>
<evidence type="ECO:0000256" key="3">
    <source>
        <dbReference type="ARBA" id="ARBA00011048"/>
    </source>
</evidence>
<keyword evidence="6" id="KW-0479">Metal-binding</keyword>